<accession>A0AA35CJ64</accession>
<evidence type="ECO:0000313" key="1">
    <source>
        <dbReference type="EMBL" id="BDG60254.1"/>
    </source>
</evidence>
<dbReference type="KEGG" id="cmic:caldi_13440"/>
<name>A0AA35CJ64_9FIRM</name>
<evidence type="ECO:0000313" key="2">
    <source>
        <dbReference type="Proteomes" id="UP001163687"/>
    </source>
</evidence>
<keyword evidence="2" id="KW-1185">Reference proteome</keyword>
<dbReference type="EMBL" id="AP025628">
    <property type="protein sequence ID" value="BDG60254.1"/>
    <property type="molecule type" value="Genomic_DNA"/>
</dbReference>
<organism evidence="1 2">
    <name type="scientific">Caldinitratiruptor microaerophilus</name>
    <dbReference type="NCBI Taxonomy" id="671077"/>
    <lineage>
        <taxon>Bacteria</taxon>
        <taxon>Bacillati</taxon>
        <taxon>Bacillota</taxon>
        <taxon>Clostridia</taxon>
        <taxon>Eubacteriales</taxon>
        <taxon>Symbiobacteriaceae</taxon>
        <taxon>Caldinitratiruptor</taxon>
    </lineage>
</organism>
<dbReference type="Proteomes" id="UP001163687">
    <property type="component" value="Chromosome"/>
</dbReference>
<reference evidence="1" key="1">
    <citation type="submission" date="2022-03" db="EMBL/GenBank/DDBJ databases">
        <title>Complete genome sequence of Caldinitratiruptor microaerophilus.</title>
        <authorList>
            <person name="Mukaiyama R."/>
            <person name="Nishiyama T."/>
            <person name="Ueda K."/>
        </authorList>
    </citation>
    <scope>NUCLEOTIDE SEQUENCE</scope>
    <source>
        <strain evidence="1">JCM 16183</strain>
    </source>
</reference>
<sequence length="108" mass="11894">MAHLKCVKVPVVLGLGATQHLICTEIPLRPPAFEVKDTEKRVEITQCSVGGVVSTNEKCVAKVIIDAVLKKNINFKTAQKEVDEQEPLQGALESRIICGDLRHCFVKQ</sequence>
<proteinExistence type="predicted"/>
<protein>
    <submittedName>
        <fullName evidence="1">Uncharacterized protein</fullName>
    </submittedName>
</protein>
<dbReference type="AlphaFoldDB" id="A0AA35CJ64"/>
<gene>
    <name evidence="1" type="ORF">caldi_13440</name>
</gene>
<dbReference type="RefSeq" id="WP_264844324.1">
    <property type="nucleotide sequence ID" value="NZ_AP025628.1"/>
</dbReference>